<dbReference type="Pfam" id="PF13408">
    <property type="entry name" value="Zn_ribbon_recom"/>
    <property type="match status" value="1"/>
</dbReference>
<reference evidence="3 4" key="1">
    <citation type="submission" date="2014-01" db="EMBL/GenBank/DDBJ databases">
        <title>Plasmidome dynamics in the species complex Clostridium novyi sensu lato converts strains of independent lineages into distinctly different pathogens.</title>
        <authorList>
            <person name="Skarin H."/>
            <person name="Segerman B."/>
        </authorList>
    </citation>
    <scope>NUCLEOTIDE SEQUENCE [LARGE SCALE GENOMIC DNA]</scope>
    <source>
        <strain evidence="3 4">DC5</strain>
    </source>
</reference>
<dbReference type="InterPro" id="IPR025827">
    <property type="entry name" value="Zn_ribbon_recom_dom"/>
</dbReference>
<comment type="caution">
    <text evidence="3">The sequence shown here is derived from an EMBL/GenBank/DDBJ whole genome shotgun (WGS) entry which is preliminary data.</text>
</comment>
<dbReference type="PROSITE" id="PS51737">
    <property type="entry name" value="RECOMBINASE_DNA_BIND"/>
    <property type="match status" value="1"/>
</dbReference>
<dbReference type="InterPro" id="IPR036162">
    <property type="entry name" value="Resolvase-like_N_sf"/>
</dbReference>
<dbReference type="PANTHER" id="PTHR30461">
    <property type="entry name" value="DNA-INVERTASE FROM LAMBDOID PROPHAGE"/>
    <property type="match status" value="1"/>
</dbReference>
<evidence type="ECO:0000313" key="3">
    <source>
        <dbReference type="EMBL" id="KGM99464.1"/>
    </source>
</evidence>
<evidence type="ECO:0000259" key="1">
    <source>
        <dbReference type="PROSITE" id="PS51736"/>
    </source>
</evidence>
<dbReference type="Gene3D" id="3.90.1750.20">
    <property type="entry name" value="Putative Large Serine Recombinase, Chain B, Domain 2"/>
    <property type="match status" value="1"/>
</dbReference>
<dbReference type="Gene3D" id="3.40.50.1390">
    <property type="entry name" value="Resolvase, N-terminal catalytic domain"/>
    <property type="match status" value="1"/>
</dbReference>
<dbReference type="PANTHER" id="PTHR30461:SF23">
    <property type="entry name" value="DNA RECOMBINASE-RELATED"/>
    <property type="match status" value="1"/>
</dbReference>
<dbReference type="RefSeq" id="WP_039259533.1">
    <property type="nucleotide sequence ID" value="NZ_JDRY01000034.1"/>
</dbReference>
<dbReference type="AlphaFoldDB" id="A0A0A0IDD8"/>
<feature type="domain" description="Recombinase" evidence="2">
    <location>
        <begin position="156"/>
        <end position="312"/>
    </location>
</feature>
<dbReference type="SMART" id="SM00857">
    <property type="entry name" value="Resolvase"/>
    <property type="match status" value="1"/>
</dbReference>
<evidence type="ECO:0000259" key="2">
    <source>
        <dbReference type="PROSITE" id="PS51737"/>
    </source>
</evidence>
<organism evidence="3 4">
    <name type="scientific">Clostridium botulinum C/D str. DC5</name>
    <dbReference type="NCBI Taxonomy" id="1443128"/>
    <lineage>
        <taxon>Bacteria</taxon>
        <taxon>Bacillati</taxon>
        <taxon>Bacillota</taxon>
        <taxon>Clostridia</taxon>
        <taxon>Eubacteriales</taxon>
        <taxon>Clostridiaceae</taxon>
        <taxon>Clostridium</taxon>
    </lineage>
</organism>
<dbReference type="InterPro" id="IPR011109">
    <property type="entry name" value="DNA_bind_recombinase_dom"/>
</dbReference>
<dbReference type="InterPro" id="IPR050639">
    <property type="entry name" value="SSR_resolvase"/>
</dbReference>
<dbReference type="PROSITE" id="PS51736">
    <property type="entry name" value="RECOMBINASES_3"/>
    <property type="match status" value="1"/>
</dbReference>
<dbReference type="CDD" id="cd00338">
    <property type="entry name" value="Ser_Recombinase"/>
    <property type="match status" value="1"/>
</dbReference>
<dbReference type="SUPFAM" id="SSF53041">
    <property type="entry name" value="Resolvase-like"/>
    <property type="match status" value="1"/>
</dbReference>
<accession>A0A0A0IDD8</accession>
<sequence>MKVAAIYTRKSKYTGKGESIDNQVKICKEHLSKNNISNFIIYEDEGFSGKNTERPKFQTMLKDAKDKKFDILICYRLDRVSRNIADFSYLIQKLEKYDISFISVSEQFDTSTPMGRAMMYIASVFAQLERETIAERIKDNMVELAKSGRWLGGRTPTGFKSTPITTYDNELNERKMFMLSPINEELKLVKLLFKLYLEKKSLSQVVKYLLSHNIKTKMDNNWSKTNVLSILTNPVYVKTTDEVFDYLNSKNIHPLGTPDGVHGMLSYNKRKGKSGPSRDLNEHIYSVAKHEGIIESHDWLKVQNILEKNTSKAPRLGKTHTALLTGIMRCGVCGSHMKIAYGSINKKTGKRHYYYVCSLKRDSGCTRCNNKNIRGDIIENILIEKLKEMTLDEGVFINELKRHQEELYGKNSTLSKIDELKKQIAIKDTSIENLLKSISLTQDKNISQILVNKLEEISKEKLTLENTLNQYENRDKKNVSDNKNFDTIIYSLRNFKSLIDISNIYEKRLLISTIVDKIYWYGDKEIMDVRFWGAETIQ</sequence>
<evidence type="ECO:0000313" key="4">
    <source>
        <dbReference type="Proteomes" id="UP000030014"/>
    </source>
</evidence>
<gene>
    <name evidence="3" type="ORF">Z955_07850</name>
</gene>
<dbReference type="InterPro" id="IPR038109">
    <property type="entry name" value="DNA_bind_recomb_sf"/>
</dbReference>
<dbReference type="InterPro" id="IPR006119">
    <property type="entry name" value="Resolv_N"/>
</dbReference>
<name>A0A0A0IDD8_CLOBO</name>
<dbReference type="Pfam" id="PF00239">
    <property type="entry name" value="Resolvase"/>
    <property type="match status" value="1"/>
</dbReference>
<dbReference type="GO" id="GO:0000150">
    <property type="term" value="F:DNA strand exchange activity"/>
    <property type="evidence" value="ECO:0007669"/>
    <property type="project" value="InterPro"/>
</dbReference>
<protein>
    <submittedName>
        <fullName evidence="3">Serine recombinase</fullName>
    </submittedName>
</protein>
<dbReference type="EMBL" id="JDRY01000034">
    <property type="protein sequence ID" value="KGM99464.1"/>
    <property type="molecule type" value="Genomic_DNA"/>
</dbReference>
<proteinExistence type="predicted"/>
<dbReference type="Proteomes" id="UP000030014">
    <property type="component" value="Unassembled WGS sequence"/>
</dbReference>
<dbReference type="Pfam" id="PF07508">
    <property type="entry name" value="Recombinase"/>
    <property type="match status" value="1"/>
</dbReference>
<feature type="domain" description="Resolvase/invertase-type recombinase catalytic" evidence="1">
    <location>
        <begin position="3"/>
        <end position="148"/>
    </location>
</feature>
<dbReference type="GO" id="GO:0003677">
    <property type="term" value="F:DNA binding"/>
    <property type="evidence" value="ECO:0007669"/>
    <property type="project" value="InterPro"/>
</dbReference>